<evidence type="ECO:0000313" key="1">
    <source>
        <dbReference type="EMBL" id="GKV12279.1"/>
    </source>
</evidence>
<dbReference type="EMBL" id="BPVZ01000036">
    <property type="protein sequence ID" value="GKV12279.1"/>
    <property type="molecule type" value="Genomic_DNA"/>
</dbReference>
<dbReference type="AlphaFoldDB" id="A0AAV5JCE8"/>
<dbReference type="Proteomes" id="UP001054252">
    <property type="component" value="Unassembled WGS sequence"/>
</dbReference>
<accession>A0AAV5JCE8</accession>
<sequence>MVPFLHFSFLSQNAHMNGIWVFAALHRGGKRKELSEIDELLVHF</sequence>
<evidence type="ECO:0000313" key="2">
    <source>
        <dbReference type="Proteomes" id="UP001054252"/>
    </source>
</evidence>
<keyword evidence="2" id="KW-1185">Reference proteome</keyword>
<comment type="caution">
    <text evidence="1">The sequence shown here is derived from an EMBL/GenBank/DDBJ whole genome shotgun (WGS) entry which is preliminary data.</text>
</comment>
<reference evidence="1 2" key="1">
    <citation type="journal article" date="2021" name="Commun. Biol.">
        <title>The genome of Shorea leprosula (Dipterocarpaceae) highlights the ecological relevance of drought in aseasonal tropical rainforests.</title>
        <authorList>
            <person name="Ng K.K.S."/>
            <person name="Kobayashi M.J."/>
            <person name="Fawcett J.A."/>
            <person name="Hatakeyama M."/>
            <person name="Paape T."/>
            <person name="Ng C.H."/>
            <person name="Ang C.C."/>
            <person name="Tnah L.H."/>
            <person name="Lee C.T."/>
            <person name="Nishiyama T."/>
            <person name="Sese J."/>
            <person name="O'Brien M.J."/>
            <person name="Copetti D."/>
            <person name="Mohd Noor M.I."/>
            <person name="Ong R.C."/>
            <person name="Putra M."/>
            <person name="Sireger I.Z."/>
            <person name="Indrioko S."/>
            <person name="Kosugi Y."/>
            <person name="Izuno A."/>
            <person name="Isagi Y."/>
            <person name="Lee S.L."/>
            <person name="Shimizu K.K."/>
        </authorList>
    </citation>
    <scope>NUCLEOTIDE SEQUENCE [LARGE SCALE GENOMIC DNA]</scope>
    <source>
        <strain evidence="1">214</strain>
    </source>
</reference>
<organism evidence="1 2">
    <name type="scientific">Rubroshorea leprosula</name>
    <dbReference type="NCBI Taxonomy" id="152421"/>
    <lineage>
        <taxon>Eukaryota</taxon>
        <taxon>Viridiplantae</taxon>
        <taxon>Streptophyta</taxon>
        <taxon>Embryophyta</taxon>
        <taxon>Tracheophyta</taxon>
        <taxon>Spermatophyta</taxon>
        <taxon>Magnoliopsida</taxon>
        <taxon>eudicotyledons</taxon>
        <taxon>Gunneridae</taxon>
        <taxon>Pentapetalae</taxon>
        <taxon>rosids</taxon>
        <taxon>malvids</taxon>
        <taxon>Malvales</taxon>
        <taxon>Dipterocarpaceae</taxon>
        <taxon>Rubroshorea</taxon>
    </lineage>
</organism>
<proteinExistence type="predicted"/>
<protein>
    <submittedName>
        <fullName evidence="1">Uncharacterized protein</fullName>
    </submittedName>
</protein>
<name>A0AAV5JCE8_9ROSI</name>
<gene>
    <name evidence="1" type="ORF">SLEP1_g23447</name>
</gene>